<evidence type="ECO:0000256" key="2">
    <source>
        <dbReference type="ARBA" id="ARBA00012052"/>
    </source>
</evidence>
<dbReference type="InterPro" id="IPR020568">
    <property type="entry name" value="Ribosomal_Su5_D2-typ_SF"/>
</dbReference>
<keyword evidence="5 9" id="KW-0547">Nucleotide-binding</keyword>
<gene>
    <name evidence="9" type="primary">ispE</name>
    <name evidence="12" type="ORF">SAMN05216290_3071</name>
</gene>
<dbReference type="PIRSF" id="PIRSF010376">
    <property type="entry name" value="IspE"/>
    <property type="match status" value="1"/>
</dbReference>
<dbReference type="GO" id="GO:0005524">
    <property type="term" value="F:ATP binding"/>
    <property type="evidence" value="ECO:0007669"/>
    <property type="project" value="UniProtKB-UniRule"/>
</dbReference>
<dbReference type="Gene3D" id="3.30.230.10">
    <property type="match status" value="1"/>
</dbReference>
<keyword evidence="4 9" id="KW-0808">Transferase</keyword>
<dbReference type="SUPFAM" id="SSF54211">
    <property type="entry name" value="Ribosomal protein S5 domain 2-like"/>
    <property type="match status" value="1"/>
</dbReference>
<evidence type="ECO:0000256" key="7">
    <source>
        <dbReference type="ARBA" id="ARBA00022840"/>
    </source>
</evidence>
<dbReference type="GO" id="GO:0050515">
    <property type="term" value="F:4-(cytidine 5'-diphospho)-2-C-methyl-D-erythritol kinase activity"/>
    <property type="evidence" value="ECO:0007669"/>
    <property type="project" value="UniProtKB-UniRule"/>
</dbReference>
<dbReference type="HAMAP" id="MF_00061">
    <property type="entry name" value="IspE"/>
    <property type="match status" value="1"/>
</dbReference>
<dbReference type="Pfam" id="PF08544">
    <property type="entry name" value="GHMP_kinases_C"/>
    <property type="match status" value="1"/>
</dbReference>
<evidence type="ECO:0000256" key="6">
    <source>
        <dbReference type="ARBA" id="ARBA00022777"/>
    </source>
</evidence>
<evidence type="ECO:0000259" key="11">
    <source>
        <dbReference type="Pfam" id="PF08544"/>
    </source>
</evidence>
<evidence type="ECO:0000256" key="5">
    <source>
        <dbReference type="ARBA" id="ARBA00022741"/>
    </source>
</evidence>
<dbReference type="InterPro" id="IPR036554">
    <property type="entry name" value="GHMP_kinase_C_sf"/>
</dbReference>
<comment type="function">
    <text evidence="9">Catalyzes the phosphorylation of the position 2 hydroxy group of 4-diphosphocytidyl-2C-methyl-D-erythritol.</text>
</comment>
<comment type="pathway">
    <text evidence="9">Isoprenoid biosynthesis; isopentenyl diphosphate biosynthesis via DXP pathway; isopentenyl diphosphate from 1-deoxy-D-xylulose 5-phosphate: step 3/6.</text>
</comment>
<dbReference type="EMBL" id="FOIR01000003">
    <property type="protein sequence ID" value="SEW35562.1"/>
    <property type="molecule type" value="Genomic_DNA"/>
</dbReference>
<evidence type="ECO:0000256" key="3">
    <source>
        <dbReference type="ARBA" id="ARBA00017473"/>
    </source>
</evidence>
<dbReference type="RefSeq" id="WP_090259505.1">
    <property type="nucleotide sequence ID" value="NZ_FOIR01000003.1"/>
</dbReference>
<feature type="binding site" evidence="9">
    <location>
        <begin position="90"/>
        <end position="100"/>
    </location>
    <ligand>
        <name>ATP</name>
        <dbReference type="ChEBI" id="CHEBI:30616"/>
    </ligand>
</feature>
<dbReference type="Proteomes" id="UP000199437">
    <property type="component" value="Unassembled WGS sequence"/>
</dbReference>
<dbReference type="PANTHER" id="PTHR43527">
    <property type="entry name" value="4-DIPHOSPHOCYTIDYL-2-C-METHYL-D-ERYTHRITOL KINASE, CHLOROPLASTIC"/>
    <property type="match status" value="1"/>
</dbReference>
<accession>A0A1I0R5E3</accession>
<dbReference type="OrthoDB" id="9809438at2"/>
<dbReference type="InterPro" id="IPR006204">
    <property type="entry name" value="GHMP_kinase_N_dom"/>
</dbReference>
<feature type="active site" evidence="9">
    <location>
        <position position="132"/>
    </location>
</feature>
<dbReference type="Pfam" id="PF00288">
    <property type="entry name" value="GHMP_kinases_N"/>
    <property type="match status" value="1"/>
</dbReference>
<dbReference type="GO" id="GO:0016114">
    <property type="term" value="P:terpenoid biosynthetic process"/>
    <property type="evidence" value="ECO:0007669"/>
    <property type="project" value="UniProtKB-UniRule"/>
</dbReference>
<comment type="catalytic activity">
    <reaction evidence="9">
        <text>4-CDP-2-C-methyl-D-erythritol + ATP = 4-CDP-2-C-methyl-D-erythritol 2-phosphate + ADP + H(+)</text>
        <dbReference type="Rhea" id="RHEA:18437"/>
        <dbReference type="ChEBI" id="CHEBI:15378"/>
        <dbReference type="ChEBI" id="CHEBI:30616"/>
        <dbReference type="ChEBI" id="CHEBI:57823"/>
        <dbReference type="ChEBI" id="CHEBI:57919"/>
        <dbReference type="ChEBI" id="CHEBI:456216"/>
        <dbReference type="EC" id="2.7.1.148"/>
    </reaction>
</comment>
<protein>
    <recommendedName>
        <fullName evidence="3 9">4-diphosphocytidyl-2-C-methyl-D-erythritol kinase</fullName>
        <shortName evidence="9">CMK</shortName>
        <ecNumber evidence="2 9">2.7.1.148</ecNumber>
    </recommendedName>
    <alternativeName>
        <fullName evidence="8 9">4-(cytidine-5'-diphospho)-2-C-methyl-D-erythritol kinase</fullName>
    </alternativeName>
</protein>
<dbReference type="EC" id="2.7.1.148" evidence="2 9"/>
<dbReference type="Gene3D" id="3.30.70.890">
    <property type="entry name" value="GHMP kinase, C-terminal domain"/>
    <property type="match status" value="1"/>
</dbReference>
<organism evidence="12 13">
    <name type="scientific">Roseivirga pacifica</name>
    <dbReference type="NCBI Taxonomy" id="1267423"/>
    <lineage>
        <taxon>Bacteria</taxon>
        <taxon>Pseudomonadati</taxon>
        <taxon>Bacteroidota</taxon>
        <taxon>Cytophagia</taxon>
        <taxon>Cytophagales</taxon>
        <taxon>Roseivirgaceae</taxon>
        <taxon>Roseivirga</taxon>
    </lineage>
</organism>
<evidence type="ECO:0000256" key="9">
    <source>
        <dbReference type="HAMAP-Rule" id="MF_00061"/>
    </source>
</evidence>
<evidence type="ECO:0000256" key="4">
    <source>
        <dbReference type="ARBA" id="ARBA00022679"/>
    </source>
</evidence>
<dbReference type="InterPro" id="IPR014721">
    <property type="entry name" value="Ribsml_uS5_D2-typ_fold_subgr"/>
</dbReference>
<keyword evidence="13" id="KW-1185">Reference proteome</keyword>
<evidence type="ECO:0000313" key="13">
    <source>
        <dbReference type="Proteomes" id="UP000199437"/>
    </source>
</evidence>
<feature type="domain" description="GHMP kinase N-terminal" evidence="10">
    <location>
        <begin position="63"/>
        <end position="137"/>
    </location>
</feature>
<dbReference type="InterPro" id="IPR004424">
    <property type="entry name" value="IspE"/>
</dbReference>
<dbReference type="GeneID" id="99987751"/>
<dbReference type="InterPro" id="IPR013750">
    <property type="entry name" value="GHMP_kinase_C_dom"/>
</dbReference>
<keyword evidence="9" id="KW-0414">Isoprene biosynthesis</keyword>
<proteinExistence type="inferred from homology"/>
<dbReference type="STRING" id="1267423.SAMN05216290_3071"/>
<dbReference type="NCBIfam" id="TIGR00154">
    <property type="entry name" value="ispE"/>
    <property type="match status" value="1"/>
</dbReference>
<feature type="active site" evidence="9">
    <location>
        <position position="8"/>
    </location>
</feature>
<dbReference type="SUPFAM" id="SSF55060">
    <property type="entry name" value="GHMP Kinase, C-terminal domain"/>
    <property type="match status" value="1"/>
</dbReference>
<dbReference type="PANTHER" id="PTHR43527:SF2">
    <property type="entry name" value="4-DIPHOSPHOCYTIDYL-2-C-METHYL-D-ERYTHRITOL KINASE, CHLOROPLASTIC"/>
    <property type="match status" value="1"/>
</dbReference>
<evidence type="ECO:0000256" key="1">
    <source>
        <dbReference type="ARBA" id="ARBA00009684"/>
    </source>
</evidence>
<evidence type="ECO:0000256" key="8">
    <source>
        <dbReference type="ARBA" id="ARBA00032554"/>
    </source>
</evidence>
<dbReference type="UniPathway" id="UPA00056">
    <property type="reaction ID" value="UER00094"/>
</dbReference>
<dbReference type="GO" id="GO:0019288">
    <property type="term" value="P:isopentenyl diphosphate biosynthetic process, methylerythritol 4-phosphate pathway"/>
    <property type="evidence" value="ECO:0007669"/>
    <property type="project" value="UniProtKB-UniRule"/>
</dbReference>
<sequence length="270" mass="29681">MLVFPNAKINLGLQITKKLPNGYHAINTCFYPVPITDALEFIEAKKTAFSSSGIDIPGNEKQNLVLKAYQLLKKDYQLPNVSIHLLKQIPIGAGLGGGSADAAFMLTALNEYFQLFLDVSILEDYAAQLGSDCPFFIENKPALATGTGTELTPFEFSLKGHWLVLVNPGIHISTQAAYAGVNPKASATNLEELLQSMDFDRWKNELINDFEASIFSQTPKLAEIKTQLYTLGANYAAMSGSGSTMFGIFKHEPQLKADFFDNLYVKKVLL</sequence>
<dbReference type="AlphaFoldDB" id="A0A1I0R5E3"/>
<evidence type="ECO:0000259" key="10">
    <source>
        <dbReference type="Pfam" id="PF00288"/>
    </source>
</evidence>
<name>A0A1I0R5E3_9BACT</name>
<keyword evidence="6 9" id="KW-0418">Kinase</keyword>
<comment type="similarity">
    <text evidence="1 9">Belongs to the GHMP kinase family. IspE subfamily.</text>
</comment>
<feature type="domain" description="GHMP kinase C-terminal" evidence="11">
    <location>
        <begin position="193"/>
        <end position="254"/>
    </location>
</feature>
<keyword evidence="7 9" id="KW-0067">ATP-binding</keyword>
<evidence type="ECO:0000313" key="12">
    <source>
        <dbReference type="EMBL" id="SEW35562.1"/>
    </source>
</evidence>
<reference evidence="13" key="1">
    <citation type="submission" date="2016-10" db="EMBL/GenBank/DDBJ databases">
        <authorList>
            <person name="Varghese N."/>
            <person name="Submissions S."/>
        </authorList>
    </citation>
    <scope>NUCLEOTIDE SEQUENCE [LARGE SCALE GENOMIC DNA]</scope>
    <source>
        <strain evidence="13">CGMCC 1.12402</strain>
    </source>
</reference>